<organism evidence="3 4">
    <name type="scientific">Novosphingobium umbonatum</name>
    <dbReference type="NCBI Taxonomy" id="1908524"/>
    <lineage>
        <taxon>Bacteria</taxon>
        <taxon>Pseudomonadati</taxon>
        <taxon>Pseudomonadota</taxon>
        <taxon>Alphaproteobacteria</taxon>
        <taxon>Sphingomonadales</taxon>
        <taxon>Sphingomonadaceae</taxon>
        <taxon>Novosphingobium</taxon>
    </lineage>
</organism>
<evidence type="ECO:0000313" key="3">
    <source>
        <dbReference type="EMBL" id="RVU03435.1"/>
    </source>
</evidence>
<keyword evidence="4" id="KW-1185">Reference proteome</keyword>
<dbReference type="PROSITE" id="PS52015">
    <property type="entry name" value="TONB_CTD"/>
    <property type="match status" value="1"/>
</dbReference>
<gene>
    <name evidence="3" type="ORF">EOE18_15905</name>
</gene>
<feature type="signal peptide" evidence="1">
    <location>
        <begin position="1"/>
        <end position="20"/>
    </location>
</feature>
<proteinExistence type="predicted"/>
<feature type="chain" id="PRO_5019051461" description="TonB C-terminal domain-containing protein" evidence="1">
    <location>
        <begin position="21"/>
        <end position="202"/>
    </location>
</feature>
<sequence>MAILSLLVLASAAMSLPTLGKSITPDDYPEWALKEATSAMAEVNALIAPDGHVVRVEVLRVVGNERLAADLVNVVKARKHNPPTAPDGAPAFGLVHGPVSIFIPETALGQSILAQRQFKADFLLPAKRLPDGQAEEDIKLLLAVDKDGRVTDCTRDPKEIDVDLAKTACEAKAAMRRPVVLGEDGAPLAYITGVKVKMILSK</sequence>
<evidence type="ECO:0000256" key="1">
    <source>
        <dbReference type="SAM" id="SignalP"/>
    </source>
</evidence>
<dbReference type="Gene3D" id="3.30.1150.10">
    <property type="match status" value="1"/>
</dbReference>
<dbReference type="Proteomes" id="UP000282837">
    <property type="component" value="Unassembled WGS sequence"/>
</dbReference>
<keyword evidence="1" id="KW-0732">Signal</keyword>
<evidence type="ECO:0000313" key="4">
    <source>
        <dbReference type="Proteomes" id="UP000282837"/>
    </source>
</evidence>
<name>A0A437N0S1_9SPHN</name>
<accession>A0A437N0S1</accession>
<dbReference type="InterPro" id="IPR037682">
    <property type="entry name" value="TonB_C"/>
</dbReference>
<dbReference type="SUPFAM" id="SSF74653">
    <property type="entry name" value="TolA/TonB C-terminal domain"/>
    <property type="match status" value="1"/>
</dbReference>
<dbReference type="EMBL" id="SACO01000015">
    <property type="protein sequence ID" value="RVU03435.1"/>
    <property type="molecule type" value="Genomic_DNA"/>
</dbReference>
<evidence type="ECO:0000259" key="2">
    <source>
        <dbReference type="PROSITE" id="PS52015"/>
    </source>
</evidence>
<dbReference type="GO" id="GO:0055085">
    <property type="term" value="P:transmembrane transport"/>
    <property type="evidence" value="ECO:0007669"/>
    <property type="project" value="InterPro"/>
</dbReference>
<dbReference type="OrthoDB" id="7506565at2"/>
<comment type="caution">
    <text evidence="3">The sequence shown here is derived from an EMBL/GenBank/DDBJ whole genome shotgun (WGS) entry which is preliminary data.</text>
</comment>
<dbReference type="RefSeq" id="WP_127711311.1">
    <property type="nucleotide sequence ID" value="NZ_SACO01000015.1"/>
</dbReference>
<protein>
    <recommendedName>
        <fullName evidence="2">TonB C-terminal domain-containing protein</fullName>
    </recommendedName>
</protein>
<dbReference type="AlphaFoldDB" id="A0A437N0S1"/>
<feature type="domain" description="TonB C-terminal" evidence="2">
    <location>
        <begin position="13"/>
        <end position="110"/>
    </location>
</feature>
<reference evidence="3 4" key="1">
    <citation type="submission" date="2019-01" db="EMBL/GenBank/DDBJ databases">
        <authorList>
            <person name="Chen W.-M."/>
        </authorList>
    </citation>
    <scope>NUCLEOTIDE SEQUENCE [LARGE SCALE GENOMIC DNA]</scope>
    <source>
        <strain evidence="3 4">FSY-9</strain>
    </source>
</reference>